<dbReference type="OMA" id="IMLAWLY"/>
<keyword evidence="1" id="KW-0812">Transmembrane</keyword>
<dbReference type="InterPro" id="IPR022757">
    <property type="entry name" value="Gsf2"/>
</dbReference>
<dbReference type="KEGG" id="clus:A9F13_08g02046"/>
<reference evidence="2 3" key="1">
    <citation type="submission" date="2017-04" db="EMBL/GenBank/DDBJ databases">
        <title>Draft genome of the yeast Clavispora lusitaniae type strain CBS 6936.</title>
        <authorList>
            <person name="Durrens P."/>
            <person name="Klopp C."/>
            <person name="Biteau N."/>
            <person name="Fitton-Ouhabi V."/>
            <person name="Dementhon K."/>
            <person name="Accoceberry I."/>
            <person name="Sherman D.J."/>
            <person name="Noel T."/>
        </authorList>
    </citation>
    <scope>NUCLEOTIDE SEQUENCE [LARGE SCALE GENOMIC DNA]</scope>
    <source>
        <strain evidence="2 3">CBS 6936</strain>
    </source>
</reference>
<keyword evidence="1" id="KW-1133">Transmembrane helix</keyword>
<dbReference type="EMBL" id="LYUB02000008">
    <property type="protein sequence ID" value="OVF08498.1"/>
    <property type="molecule type" value="Genomic_DNA"/>
</dbReference>
<protein>
    <submittedName>
        <fullName evidence="2">Glucose-signaling factor</fullName>
    </submittedName>
</protein>
<gene>
    <name evidence="2" type="ORF">A9F13_08g02046</name>
</gene>
<evidence type="ECO:0000256" key="1">
    <source>
        <dbReference type="SAM" id="Phobius"/>
    </source>
</evidence>
<accession>A0AA91PZE7</accession>
<evidence type="ECO:0000313" key="3">
    <source>
        <dbReference type="Proteomes" id="UP000195602"/>
    </source>
</evidence>
<dbReference type="Pfam" id="PF11055">
    <property type="entry name" value="Gsf2"/>
    <property type="match status" value="1"/>
</dbReference>
<dbReference type="Proteomes" id="UP000195602">
    <property type="component" value="Unassembled WGS sequence"/>
</dbReference>
<proteinExistence type="predicted"/>
<organism evidence="2 3">
    <name type="scientific">Clavispora lusitaniae</name>
    <name type="common">Candida lusitaniae</name>
    <dbReference type="NCBI Taxonomy" id="36911"/>
    <lineage>
        <taxon>Eukaryota</taxon>
        <taxon>Fungi</taxon>
        <taxon>Dikarya</taxon>
        <taxon>Ascomycota</taxon>
        <taxon>Saccharomycotina</taxon>
        <taxon>Pichiomycetes</taxon>
        <taxon>Metschnikowiaceae</taxon>
        <taxon>Clavispora</taxon>
    </lineage>
</organism>
<comment type="caution">
    <text evidence="2">The sequence shown here is derived from an EMBL/GenBank/DDBJ whole genome shotgun (WGS) entry which is preliminary data.</text>
</comment>
<keyword evidence="1" id="KW-0472">Membrane</keyword>
<name>A0AA91PZE7_CLALS</name>
<dbReference type="AlphaFoldDB" id="A0AA91PZE7"/>
<sequence>MSEKEVSEKESGSGMEIYLRFGDDMEKDYCFQVTTKSVFRDLLKIFTTLPIALRPNVFYDSVPKGFVVSTAPGYLTEDGALLFSYETGQKRFQKKVALDDTIADHCWPGQLVLPVWEFNSFAFYSFLSFLGAWLYTDLPDFISPTPGHCMTNYVSKFFAKIARMAGYTHMADVLLKDIMDPVGVGAQCIFFFFHIVKVVVIFFVLWAGVFNPTRILRSPFAPKVDVTKEQLISLGWTGSKRANADEYKEHYRNAKIKEYGGMVPAHQAGLFTRLKQLGVFLGEGEGFNTPVSSENTFDDLKEDKLILSYSYFVKLGEHFEKFIKDKPQNEVTEAIKEFRRFGLLNSSEEIRRVVEVRKSHGDSKLSKE</sequence>
<evidence type="ECO:0000313" key="2">
    <source>
        <dbReference type="EMBL" id="OVF08498.1"/>
    </source>
</evidence>
<feature type="transmembrane region" description="Helical" evidence="1">
    <location>
        <begin position="184"/>
        <end position="209"/>
    </location>
</feature>